<protein>
    <submittedName>
        <fullName evidence="1">Uncharacterized protein</fullName>
    </submittedName>
</protein>
<proteinExistence type="predicted"/>
<dbReference type="AlphaFoldDB" id="A0A2H9U2X6"/>
<gene>
    <name evidence="1" type="ORF">CUC53_13100</name>
</gene>
<dbReference type="Proteomes" id="UP000235861">
    <property type="component" value="Unassembled WGS sequence"/>
</dbReference>
<keyword evidence="2" id="KW-1185">Reference proteome</keyword>
<dbReference type="EMBL" id="PGGC01000116">
    <property type="protein sequence ID" value="PJG58371.1"/>
    <property type="molecule type" value="Genomic_DNA"/>
</dbReference>
<comment type="caution">
    <text evidence="1">The sequence shown here is derived from an EMBL/GenBank/DDBJ whole genome shotgun (WGS) entry which is preliminary data.</text>
</comment>
<accession>A0A2H9U2X6</accession>
<reference evidence="1 2" key="1">
    <citation type="submission" date="2017-11" db="EMBL/GenBank/DDBJ databases">
        <title>Draft genome sequence of environmental isolate Aeromonas cavernicola sp. nov. MDC 2508.</title>
        <authorList>
            <person name="Colston S.M."/>
            <person name="Navarro A."/>
            <person name="Martinez-Murcia A.J."/>
            <person name="Graf J."/>
        </authorList>
    </citation>
    <scope>NUCLEOTIDE SEQUENCE [LARGE SCALE GENOMIC DNA]</scope>
    <source>
        <strain evidence="1 2">MDC 2508</strain>
    </source>
</reference>
<sequence length="61" mass="6814">MQPFYLKTLQLALGMTYQCAYPYQGMAKMLGPFAQVASALLSAHDGMLFFVEYSASYEVYG</sequence>
<name>A0A2H9U2X6_9GAMM</name>
<evidence type="ECO:0000313" key="1">
    <source>
        <dbReference type="EMBL" id="PJG58371.1"/>
    </source>
</evidence>
<organism evidence="1 2">
    <name type="scientific">Aeromonas cavernicola</name>
    <dbReference type="NCBI Taxonomy" id="1006623"/>
    <lineage>
        <taxon>Bacteria</taxon>
        <taxon>Pseudomonadati</taxon>
        <taxon>Pseudomonadota</taxon>
        <taxon>Gammaproteobacteria</taxon>
        <taxon>Aeromonadales</taxon>
        <taxon>Aeromonadaceae</taxon>
        <taxon>Aeromonas</taxon>
    </lineage>
</organism>
<evidence type="ECO:0000313" key="2">
    <source>
        <dbReference type="Proteomes" id="UP000235861"/>
    </source>
</evidence>